<dbReference type="RefSeq" id="WP_169624425.1">
    <property type="nucleotide sequence ID" value="NZ_JABBNT010000002.1"/>
</dbReference>
<keyword evidence="6" id="KW-0406">Ion transport</keyword>
<proteinExistence type="inferred from homology"/>
<name>A0A7Y0HDR9_9PROT</name>
<gene>
    <name evidence="6 7" type="primary">nhaA</name>
    <name evidence="7" type="ORF">HH303_06510</name>
</gene>
<feature type="transmembrane region" description="Helical" evidence="6">
    <location>
        <begin position="132"/>
        <end position="150"/>
    </location>
</feature>
<evidence type="ECO:0000256" key="4">
    <source>
        <dbReference type="ARBA" id="ARBA00022989"/>
    </source>
</evidence>
<keyword evidence="5 6" id="KW-0472">Membrane</keyword>
<feature type="transmembrane region" description="Helical" evidence="6">
    <location>
        <begin position="268"/>
        <end position="292"/>
    </location>
</feature>
<protein>
    <recommendedName>
        <fullName evidence="6">Na(+)/H(+) antiporter NhaA</fullName>
    </recommendedName>
    <alternativeName>
        <fullName evidence="6">Sodium/proton antiporter NhaA</fullName>
    </alternativeName>
</protein>
<feature type="transmembrane region" description="Helical" evidence="6">
    <location>
        <begin position="64"/>
        <end position="82"/>
    </location>
</feature>
<sequence length="401" mass="41932">MPVKAVYNTVVRALGHETAPGLVLIAAAVAALLVMNSSLAPHYTAALDTHFTISYGDFGLSKPLLLWINDFLMAIFFLLVGLEIKREILVGNLADRRTATLPALAALGGMIVPALIYAAFNYDNPGALDGWAIPAATDIAFALGVLALLGRRVPTSLKVFLLAIAIIDDLGAIVIIALFYTANLSGIALIVAGLVLAAMIILNRMRVLSITAYLLLGAVLWVAVLKSGVHATLAGVAVAFCLPMKGATEDEEGPLYVVEHSLVNWVSFGIMPIFAFANAGVSLAGFTLASVLEPVSAGIAAGLFFGKQIGVLGACALACALGVSRLPAGTNWRQIWGVALLAGIGFTMSLFIGNLAFDTAEQAKAVRVGVLSGSIISAVLGYVVLRWSHRAAEKRVADPHY</sequence>
<comment type="subcellular location">
    <subcellularLocation>
        <location evidence="1">Cell inner membrane</location>
        <topology evidence="1">Multi-pass membrane protein</topology>
    </subcellularLocation>
    <subcellularLocation>
        <location evidence="6">Cell membrane</location>
        <topology evidence="6">Multi-pass membrane protein</topology>
    </subcellularLocation>
</comment>
<dbReference type="HAMAP" id="MF_01844">
    <property type="entry name" value="NhaA"/>
    <property type="match status" value="1"/>
</dbReference>
<keyword evidence="6" id="KW-0813">Transport</keyword>
<dbReference type="NCBIfam" id="TIGR00773">
    <property type="entry name" value="NhaA"/>
    <property type="match status" value="1"/>
</dbReference>
<dbReference type="Gene3D" id="1.20.1530.10">
    <property type="entry name" value="Na+/H+ antiporter like domain"/>
    <property type="match status" value="1"/>
</dbReference>
<dbReference type="AlphaFoldDB" id="A0A7Y0HDR9"/>
<dbReference type="PANTHER" id="PTHR30341:SF0">
    <property type="entry name" value="NA(+)_H(+) ANTIPORTER NHAA"/>
    <property type="match status" value="1"/>
</dbReference>
<dbReference type="NCBIfam" id="NF007112">
    <property type="entry name" value="PRK09561.1"/>
    <property type="match status" value="1"/>
</dbReference>
<dbReference type="GO" id="GO:0015385">
    <property type="term" value="F:sodium:proton antiporter activity"/>
    <property type="evidence" value="ECO:0007669"/>
    <property type="project" value="UniProtKB-UniRule"/>
</dbReference>
<evidence type="ECO:0000256" key="2">
    <source>
        <dbReference type="ARBA" id="ARBA00022475"/>
    </source>
</evidence>
<feature type="transmembrane region" description="Helical" evidence="6">
    <location>
        <begin position="298"/>
        <end position="323"/>
    </location>
</feature>
<comment type="similarity">
    <text evidence="6">Belongs to the NhaA Na(+)/H(+) (TC 2.A.33) antiporter family.</text>
</comment>
<keyword evidence="6" id="KW-0915">Sodium</keyword>
<dbReference type="NCBIfam" id="NF007111">
    <property type="entry name" value="PRK09560.1"/>
    <property type="match status" value="1"/>
</dbReference>
<accession>A0A7Y0HDR9</accession>
<dbReference type="GO" id="GO:0005886">
    <property type="term" value="C:plasma membrane"/>
    <property type="evidence" value="ECO:0007669"/>
    <property type="project" value="UniProtKB-SubCell"/>
</dbReference>
<evidence type="ECO:0000256" key="3">
    <source>
        <dbReference type="ARBA" id="ARBA00022692"/>
    </source>
</evidence>
<keyword evidence="6" id="KW-0739">Sodium transport</keyword>
<dbReference type="EMBL" id="JABBNT010000002">
    <property type="protein sequence ID" value="NMM44121.1"/>
    <property type="molecule type" value="Genomic_DNA"/>
</dbReference>
<feature type="transmembrane region" description="Helical" evidence="6">
    <location>
        <begin position="21"/>
        <end position="44"/>
    </location>
</feature>
<dbReference type="InterPro" id="IPR004670">
    <property type="entry name" value="NhaA"/>
</dbReference>
<feature type="transmembrane region" description="Helical" evidence="6">
    <location>
        <begin position="365"/>
        <end position="385"/>
    </location>
</feature>
<evidence type="ECO:0000313" key="7">
    <source>
        <dbReference type="EMBL" id="NMM44121.1"/>
    </source>
</evidence>
<comment type="function">
    <text evidence="6">Na(+)/H(+) antiporter that extrudes sodium in exchange for external protons.</text>
</comment>
<evidence type="ECO:0000256" key="5">
    <source>
        <dbReference type="ARBA" id="ARBA00023136"/>
    </source>
</evidence>
<keyword evidence="6" id="KW-0050">Antiport</keyword>
<evidence type="ECO:0000256" key="6">
    <source>
        <dbReference type="HAMAP-Rule" id="MF_01844"/>
    </source>
</evidence>
<evidence type="ECO:0000313" key="8">
    <source>
        <dbReference type="Proteomes" id="UP000539372"/>
    </source>
</evidence>
<reference evidence="7 8" key="1">
    <citation type="submission" date="2020-04" db="EMBL/GenBank/DDBJ databases">
        <title>Rhodospirillaceae bacterium KN72 isolated from deep sea.</title>
        <authorList>
            <person name="Zhang D.-C."/>
        </authorList>
    </citation>
    <scope>NUCLEOTIDE SEQUENCE [LARGE SCALE GENOMIC DNA]</scope>
    <source>
        <strain evidence="7 8">KN72</strain>
    </source>
</reference>
<keyword evidence="2 6" id="KW-1003">Cell membrane</keyword>
<evidence type="ECO:0000256" key="1">
    <source>
        <dbReference type="ARBA" id="ARBA00004429"/>
    </source>
</evidence>
<feature type="transmembrane region" description="Helical" evidence="6">
    <location>
        <begin position="103"/>
        <end position="120"/>
    </location>
</feature>
<keyword evidence="8" id="KW-1185">Reference proteome</keyword>
<feature type="transmembrane region" description="Helical" evidence="6">
    <location>
        <begin position="186"/>
        <end position="202"/>
    </location>
</feature>
<feature type="transmembrane region" description="Helical" evidence="6">
    <location>
        <begin position="159"/>
        <end position="180"/>
    </location>
</feature>
<dbReference type="Proteomes" id="UP000539372">
    <property type="component" value="Unassembled WGS sequence"/>
</dbReference>
<feature type="transmembrane region" description="Helical" evidence="6">
    <location>
        <begin position="207"/>
        <end position="224"/>
    </location>
</feature>
<dbReference type="GO" id="GO:0006885">
    <property type="term" value="P:regulation of pH"/>
    <property type="evidence" value="ECO:0007669"/>
    <property type="project" value="UniProtKB-UniRule"/>
</dbReference>
<comment type="caution">
    <text evidence="7">The sequence shown here is derived from an EMBL/GenBank/DDBJ whole genome shotgun (WGS) entry which is preliminary data.</text>
</comment>
<organism evidence="7 8">
    <name type="scientific">Pacificispira spongiicola</name>
    <dbReference type="NCBI Taxonomy" id="2729598"/>
    <lineage>
        <taxon>Bacteria</taxon>
        <taxon>Pseudomonadati</taxon>
        <taxon>Pseudomonadota</taxon>
        <taxon>Alphaproteobacteria</taxon>
        <taxon>Rhodospirillales</taxon>
        <taxon>Rhodospirillaceae</taxon>
        <taxon>Pacificispira</taxon>
    </lineage>
</organism>
<feature type="transmembrane region" description="Helical" evidence="6">
    <location>
        <begin position="335"/>
        <end position="353"/>
    </location>
</feature>
<dbReference type="PANTHER" id="PTHR30341">
    <property type="entry name" value="SODIUM ION/PROTON ANTIPORTER NHAA-RELATED"/>
    <property type="match status" value="1"/>
</dbReference>
<comment type="catalytic activity">
    <reaction evidence="6">
        <text>Na(+)(in) + 2 H(+)(out) = Na(+)(out) + 2 H(+)(in)</text>
        <dbReference type="Rhea" id="RHEA:29251"/>
        <dbReference type="ChEBI" id="CHEBI:15378"/>
        <dbReference type="ChEBI" id="CHEBI:29101"/>
    </reaction>
</comment>
<keyword evidence="4 6" id="KW-1133">Transmembrane helix</keyword>
<dbReference type="InterPro" id="IPR023171">
    <property type="entry name" value="Na/H_antiporter_dom_sf"/>
</dbReference>
<dbReference type="Pfam" id="PF06965">
    <property type="entry name" value="Na_H_antiport_1"/>
    <property type="match status" value="1"/>
</dbReference>
<keyword evidence="3 6" id="KW-0812">Transmembrane</keyword>